<protein>
    <submittedName>
        <fullName evidence="2">HTH domain-containing protein</fullName>
    </submittedName>
</protein>
<gene>
    <name evidence="2" type="ORF">ACFQE6_04500</name>
</gene>
<dbReference type="EMBL" id="JBHSWV010000073">
    <property type="protein sequence ID" value="MFC6764328.1"/>
    <property type="molecule type" value="Genomic_DNA"/>
</dbReference>
<sequence>MLLTAENRLSQRELADRTDVSTRTIRKYRDRLEALDIIRVDESGYRLTLSFQTASERRDPVLSTVLEENQTLLDAADALLETILPPDRYGDPNDPLGSVLFWPPDPLRLLEHSTIGPWLQIAAALTATETPRNGRAVHIGPPLEQQALSCTTQ</sequence>
<dbReference type="Gene3D" id="1.10.10.10">
    <property type="entry name" value="Winged helix-like DNA-binding domain superfamily/Winged helix DNA-binding domain"/>
    <property type="match status" value="1"/>
</dbReference>
<organism evidence="2 3">
    <name type="scientific">Natrinema soli</name>
    <dbReference type="NCBI Taxonomy" id="1930624"/>
    <lineage>
        <taxon>Archaea</taxon>
        <taxon>Methanobacteriati</taxon>
        <taxon>Methanobacteriota</taxon>
        <taxon>Stenosarchaea group</taxon>
        <taxon>Halobacteria</taxon>
        <taxon>Halobacteriales</taxon>
        <taxon>Natrialbaceae</taxon>
        <taxon>Natrinema</taxon>
    </lineage>
</organism>
<name>A0ABD5SLH0_9EURY</name>
<dbReference type="Pfam" id="PF08279">
    <property type="entry name" value="HTH_11"/>
    <property type="match status" value="1"/>
</dbReference>
<dbReference type="InterPro" id="IPR036388">
    <property type="entry name" value="WH-like_DNA-bd_sf"/>
</dbReference>
<reference evidence="2 3" key="1">
    <citation type="journal article" date="2019" name="Int. J. Syst. Evol. Microbiol.">
        <title>The Global Catalogue of Microorganisms (GCM) 10K type strain sequencing project: providing services to taxonomists for standard genome sequencing and annotation.</title>
        <authorList>
            <consortium name="The Broad Institute Genomics Platform"/>
            <consortium name="The Broad Institute Genome Sequencing Center for Infectious Disease"/>
            <person name="Wu L."/>
            <person name="Ma J."/>
        </authorList>
    </citation>
    <scope>NUCLEOTIDE SEQUENCE [LARGE SCALE GENOMIC DNA]</scope>
    <source>
        <strain evidence="2 3">LMG 29247</strain>
    </source>
</reference>
<accession>A0ABD5SLH0</accession>
<dbReference type="SUPFAM" id="SSF46785">
    <property type="entry name" value="Winged helix' DNA-binding domain"/>
    <property type="match status" value="1"/>
</dbReference>
<comment type="caution">
    <text evidence="2">The sequence shown here is derived from an EMBL/GenBank/DDBJ whole genome shotgun (WGS) entry which is preliminary data.</text>
</comment>
<dbReference type="Proteomes" id="UP001596383">
    <property type="component" value="Unassembled WGS sequence"/>
</dbReference>
<feature type="domain" description="Helix-turn-helix type 11" evidence="1">
    <location>
        <begin position="1"/>
        <end position="46"/>
    </location>
</feature>
<evidence type="ECO:0000259" key="1">
    <source>
        <dbReference type="Pfam" id="PF08279"/>
    </source>
</evidence>
<dbReference type="InterPro" id="IPR036390">
    <property type="entry name" value="WH_DNA-bd_sf"/>
</dbReference>
<evidence type="ECO:0000313" key="3">
    <source>
        <dbReference type="Proteomes" id="UP001596383"/>
    </source>
</evidence>
<dbReference type="AlphaFoldDB" id="A0ABD5SLH0"/>
<dbReference type="InterPro" id="IPR013196">
    <property type="entry name" value="HTH_11"/>
</dbReference>
<evidence type="ECO:0000313" key="2">
    <source>
        <dbReference type="EMBL" id="MFC6764328.1"/>
    </source>
</evidence>
<keyword evidence="3" id="KW-1185">Reference proteome</keyword>
<proteinExistence type="predicted"/>
<dbReference type="RefSeq" id="WP_273737401.1">
    <property type="nucleotide sequence ID" value="NZ_JAQIVI010000073.1"/>
</dbReference>